<accession>A0AAV3WJI9</accession>
<reference evidence="2" key="1">
    <citation type="submission" date="2019-10" db="EMBL/GenBank/DDBJ databases">
        <title>Draft genome sequece of Microseira wollei NIES-4236.</title>
        <authorList>
            <person name="Yamaguchi H."/>
            <person name="Suzuki S."/>
            <person name="Kawachi M."/>
        </authorList>
    </citation>
    <scope>NUCLEOTIDE SEQUENCE</scope>
    <source>
        <strain evidence="2">NIES-4236</strain>
    </source>
</reference>
<evidence type="ECO:0000259" key="1">
    <source>
        <dbReference type="Pfam" id="PF04321"/>
    </source>
</evidence>
<proteinExistence type="predicted"/>
<dbReference type="InterPro" id="IPR029903">
    <property type="entry name" value="RmlD-like-bd"/>
</dbReference>
<dbReference type="Pfam" id="PF04321">
    <property type="entry name" value="RmlD_sub_bind"/>
    <property type="match status" value="1"/>
</dbReference>
<dbReference type="Gene3D" id="3.40.50.720">
    <property type="entry name" value="NAD(P)-binding Rossmann-like Domain"/>
    <property type="match status" value="1"/>
</dbReference>
<gene>
    <name evidence="2" type="ORF">MiSe_50930</name>
</gene>
<dbReference type="EMBL" id="BLAY01000086">
    <property type="protein sequence ID" value="GET40284.1"/>
    <property type="molecule type" value="Genomic_DNA"/>
</dbReference>
<sequence>MSKILITGGSGFVGSNLARFFAKSKSVFVSKLSAPIAADLLSSVAKPVSLDVRDANAVFTTFEEVLPEVVIHAAGNKNVKYCENHPDEAYETNAIGTKNVARACRNIGARMIYISTDLVFSCTDGGYKETDLPQPSLVYGKTKLQGEELAQQELDKVAICRSGGIYGKASPLLKWLSAQIEAGQTVECFADVLNTPTYVNNLAEMIEVIMQQRLSGIFHTVGRERVSRFQFFHSYASIFGLNTELISPVQAGDRREQMLLQPDASLSIEQTSAILGVNFNSVTEGLSRLKLAGGV</sequence>
<organism evidence="2 3">
    <name type="scientific">Microseira wollei NIES-4236</name>
    <dbReference type="NCBI Taxonomy" id="2530354"/>
    <lineage>
        <taxon>Bacteria</taxon>
        <taxon>Bacillati</taxon>
        <taxon>Cyanobacteriota</taxon>
        <taxon>Cyanophyceae</taxon>
        <taxon>Oscillatoriophycideae</taxon>
        <taxon>Aerosakkonematales</taxon>
        <taxon>Aerosakkonemataceae</taxon>
        <taxon>Microseira</taxon>
    </lineage>
</organism>
<name>A0AAV3WJI9_9CYAN</name>
<feature type="domain" description="RmlD-like substrate binding" evidence="1">
    <location>
        <begin position="3"/>
        <end position="288"/>
    </location>
</feature>
<dbReference type="RefSeq" id="WP_226586124.1">
    <property type="nucleotide sequence ID" value="NZ_BLAY01000086.1"/>
</dbReference>
<dbReference type="InterPro" id="IPR036291">
    <property type="entry name" value="NAD(P)-bd_dom_sf"/>
</dbReference>
<protein>
    <submittedName>
        <fullName evidence="2">dTDP-4-dehydrorhamnose reductase</fullName>
    </submittedName>
</protein>
<comment type="caution">
    <text evidence="2">The sequence shown here is derived from an EMBL/GenBank/DDBJ whole genome shotgun (WGS) entry which is preliminary data.</text>
</comment>
<dbReference type="SUPFAM" id="SSF51735">
    <property type="entry name" value="NAD(P)-binding Rossmann-fold domains"/>
    <property type="match status" value="1"/>
</dbReference>
<dbReference type="Proteomes" id="UP001050975">
    <property type="component" value="Unassembled WGS sequence"/>
</dbReference>
<dbReference type="CDD" id="cd05254">
    <property type="entry name" value="dTDP_HR_like_SDR_e"/>
    <property type="match status" value="1"/>
</dbReference>
<keyword evidence="3" id="KW-1185">Reference proteome</keyword>
<evidence type="ECO:0000313" key="3">
    <source>
        <dbReference type="Proteomes" id="UP001050975"/>
    </source>
</evidence>
<evidence type="ECO:0000313" key="2">
    <source>
        <dbReference type="EMBL" id="GET40284.1"/>
    </source>
</evidence>
<dbReference type="PANTHER" id="PTHR43242:SF1">
    <property type="entry name" value="NAD(P)-BINDING ROSSMANN-FOLD SUPERFAMILY PROTEIN"/>
    <property type="match status" value="1"/>
</dbReference>
<dbReference type="PANTHER" id="PTHR43242">
    <property type="entry name" value="NAD(P)-BINDING ROSSMANN-FOLD SUPERFAMILY PROTEIN"/>
    <property type="match status" value="1"/>
</dbReference>
<dbReference type="AlphaFoldDB" id="A0AAV3WJI9"/>